<dbReference type="STRING" id="343874.GCA_000805695_00014"/>
<dbReference type="Proteomes" id="UP000254737">
    <property type="component" value="Unassembled WGS sequence"/>
</dbReference>
<name>A0A376GJA7_9FLAO</name>
<reference evidence="1 2" key="1">
    <citation type="submission" date="2018-06" db="EMBL/GenBank/DDBJ databases">
        <authorList>
            <consortium name="Pathogen Informatics"/>
            <person name="Doyle S."/>
        </authorList>
    </citation>
    <scope>NUCLEOTIDE SEQUENCE [LARGE SCALE GENOMIC DNA]</scope>
    <source>
        <strain evidence="1 2">NCTC13456</strain>
    </source>
</reference>
<protein>
    <recommendedName>
        <fullName evidence="3">DUF1990 family protein</fullName>
    </recommendedName>
</protein>
<gene>
    <name evidence="1" type="ORF">NCTC13456_02240</name>
</gene>
<dbReference type="AlphaFoldDB" id="A0A376GJA7"/>
<proteinExistence type="predicted"/>
<organism evidence="1 2">
    <name type="scientific">Empedobacter falsenii</name>
    <dbReference type="NCBI Taxonomy" id="343874"/>
    <lineage>
        <taxon>Bacteria</taxon>
        <taxon>Pseudomonadati</taxon>
        <taxon>Bacteroidota</taxon>
        <taxon>Flavobacteriia</taxon>
        <taxon>Flavobacteriales</taxon>
        <taxon>Weeksellaceae</taxon>
        <taxon>Empedobacter</taxon>
    </lineage>
</organism>
<evidence type="ECO:0000313" key="1">
    <source>
        <dbReference type="EMBL" id="STD58616.1"/>
    </source>
</evidence>
<accession>A0A376GJA7</accession>
<sequence>MKKMKKNLTKTYDEIPKQRGGGFHDTESNRYFNDDGLIDDCYQILRCRFLSINNWKHFCGEFSADFRLFDQSGAHVNRLPIVGDFIRIDIPGPGTFGENGFDWVKIVSICEQKSIDDNQASLSFICSPSSSPNKKNSKLIAHFYSKKSTSTFRISKDNNLIKIGVYGRNEHPNLSHTNLINFFRNFIIALGGMFGIAKLEWKCLCEGLINF</sequence>
<evidence type="ECO:0008006" key="3">
    <source>
        <dbReference type="Google" id="ProtNLM"/>
    </source>
</evidence>
<dbReference type="EMBL" id="UFXS01000001">
    <property type="protein sequence ID" value="STD58616.1"/>
    <property type="molecule type" value="Genomic_DNA"/>
</dbReference>
<evidence type="ECO:0000313" key="2">
    <source>
        <dbReference type="Proteomes" id="UP000254737"/>
    </source>
</evidence>